<accession>A0A087PND4</accession>
<dbReference type="Proteomes" id="UP000077349">
    <property type="component" value="Unassembled WGS sequence"/>
</dbReference>
<protein>
    <submittedName>
        <fullName evidence="1">SWIM zinc finger protein</fullName>
    </submittedName>
</protein>
<dbReference type="PATRIC" id="fig|178901.10.peg.2832"/>
<proteinExistence type="predicted"/>
<evidence type="ECO:0000313" key="1">
    <source>
        <dbReference type="EMBL" id="OAG77053.1"/>
    </source>
</evidence>
<dbReference type="GO" id="GO:0008270">
    <property type="term" value="F:zinc ion binding"/>
    <property type="evidence" value="ECO:0007669"/>
    <property type="project" value="InterPro"/>
</dbReference>
<dbReference type="Pfam" id="PF04434">
    <property type="entry name" value="SWIM"/>
    <property type="match status" value="1"/>
</dbReference>
<evidence type="ECO:0000313" key="2">
    <source>
        <dbReference type="Proteomes" id="UP000077349"/>
    </source>
</evidence>
<sequence>MMIDPEVIERIAVDQASLRAGVGLAKPAKWSALGHSLDETLLWGECAGSGARPYRVMVDARDMGSKCTCPSRKFPCKHVIGLLYLCAEQRAPFTPGTPPEWVGEWLARRRPKAAGTAAVTVRSAGDTPDLEAVRQPQGPPPDDDPKAEERRLAAAVKRAEETTQAARDALDTLEQWIGDQLRLGLSAFVDAMPVRCRQIAARLVDGKASALASRVDEMPSRILALPPAERMQAAVVELSQLVQLACAFRSQPDQPAIRRQICTAEPRDSVLTHPETLFVDATWEVVASNQRMQRGKLMMQTTWLLNLDKDGPRFAMLVDFSHGSGMSRGSLPLPGACFRGKVAFYPAPMPLRAILLEHDPLPLTDTLPDWRECPPLRTALNEILLAEPWQLDIPLMLPAGRIVRDESSKLWWHAAKGDIAFPLMENVETVWLGSDLPSSVALWANHRITMLAAQSVWGRLSHG</sequence>
<dbReference type="eggNOG" id="COG4715">
    <property type="taxonomic scope" value="Bacteria"/>
</dbReference>
<organism evidence="1 2">
    <name type="scientific">Acetobacter malorum</name>
    <dbReference type="NCBI Taxonomy" id="178901"/>
    <lineage>
        <taxon>Bacteria</taxon>
        <taxon>Pseudomonadati</taxon>
        <taxon>Pseudomonadota</taxon>
        <taxon>Alphaproteobacteria</taxon>
        <taxon>Acetobacterales</taxon>
        <taxon>Acetobacteraceae</taxon>
        <taxon>Acetobacter</taxon>
    </lineage>
</organism>
<dbReference type="STRING" id="178901.AmDm5_2889"/>
<dbReference type="PROSITE" id="PS50966">
    <property type="entry name" value="ZF_SWIM"/>
    <property type="match status" value="1"/>
</dbReference>
<dbReference type="EMBL" id="LVHD01000018">
    <property type="protein sequence ID" value="OAG77053.1"/>
    <property type="molecule type" value="Genomic_DNA"/>
</dbReference>
<dbReference type="InterPro" id="IPR007527">
    <property type="entry name" value="Znf_SWIM"/>
</dbReference>
<dbReference type="AlphaFoldDB" id="A0A087PND4"/>
<gene>
    <name evidence="1" type="ORF">Amal_02831</name>
</gene>
<reference evidence="1 2" key="1">
    <citation type="submission" date="2016-03" db="EMBL/GenBank/DDBJ databases">
        <title>Draft genome sequence of Acetobacter malorum CECT 7742, a strain isolated from strawberry vinegar.</title>
        <authorList>
            <person name="Sainz F."/>
            <person name="Mas A."/>
            <person name="Torija M.J."/>
        </authorList>
    </citation>
    <scope>NUCLEOTIDE SEQUENCE [LARGE SCALE GENOMIC DNA]</scope>
    <source>
        <strain evidence="1 2">CECT 7742</strain>
    </source>
</reference>
<name>A0A087PND4_9PROT</name>
<comment type="caution">
    <text evidence="1">The sequence shown here is derived from an EMBL/GenBank/DDBJ whole genome shotgun (WGS) entry which is preliminary data.</text>
</comment>